<dbReference type="Proteomes" id="UP000031982">
    <property type="component" value="Unassembled WGS sequence"/>
</dbReference>
<keyword evidence="2" id="KW-1185">Reference proteome</keyword>
<sequence>MAPSCQTTVWQERTENQQEILTQHSSKKVHFNEPFYIYLLAQQGRDENEKNQ</sequence>
<evidence type="ECO:0000313" key="1">
    <source>
        <dbReference type="EMBL" id="KIL80443.1"/>
    </source>
</evidence>
<name>A0ABR5B0G2_BACBA</name>
<accession>A0ABR5B0G2</accession>
<reference evidence="1 2" key="1">
    <citation type="submission" date="2015-01" db="EMBL/GenBank/DDBJ databases">
        <title>Genome Assembly of Bacillus badius MTCC 1458.</title>
        <authorList>
            <person name="Verma A."/>
            <person name="Khatri I."/>
            <person name="Mual P."/>
            <person name="Subramanian S."/>
            <person name="Krishnamurthi S."/>
        </authorList>
    </citation>
    <scope>NUCLEOTIDE SEQUENCE [LARGE SCALE GENOMIC DNA]</scope>
    <source>
        <strain evidence="1 2">MTCC 1458</strain>
    </source>
</reference>
<gene>
    <name evidence="1" type="ORF">SD77_0291</name>
</gene>
<evidence type="ECO:0000313" key="2">
    <source>
        <dbReference type="Proteomes" id="UP000031982"/>
    </source>
</evidence>
<organism evidence="1 2">
    <name type="scientific">Bacillus badius</name>
    <dbReference type="NCBI Taxonomy" id="1455"/>
    <lineage>
        <taxon>Bacteria</taxon>
        <taxon>Bacillati</taxon>
        <taxon>Bacillota</taxon>
        <taxon>Bacilli</taxon>
        <taxon>Bacillales</taxon>
        <taxon>Bacillaceae</taxon>
        <taxon>Pseudobacillus</taxon>
    </lineage>
</organism>
<proteinExistence type="predicted"/>
<comment type="caution">
    <text evidence="1">The sequence shown here is derived from an EMBL/GenBank/DDBJ whole genome shotgun (WGS) entry which is preliminary data.</text>
</comment>
<protein>
    <submittedName>
        <fullName evidence="1">Uncharacterized protein</fullName>
    </submittedName>
</protein>
<dbReference type="EMBL" id="JXLP01000001">
    <property type="protein sequence ID" value="KIL80443.1"/>
    <property type="molecule type" value="Genomic_DNA"/>
</dbReference>